<feature type="transmembrane region" description="Helical" evidence="3">
    <location>
        <begin position="161"/>
        <end position="181"/>
    </location>
</feature>
<dbReference type="InterPro" id="IPR001258">
    <property type="entry name" value="NHL_repeat"/>
</dbReference>
<accession>A0A1Y6K6R5</accession>
<keyword evidence="3" id="KW-0472">Membrane</keyword>
<feature type="transmembrane region" description="Helical" evidence="3">
    <location>
        <begin position="578"/>
        <end position="599"/>
    </location>
</feature>
<feature type="transmembrane region" description="Helical" evidence="3">
    <location>
        <begin position="611"/>
        <end position="634"/>
    </location>
</feature>
<dbReference type="CDD" id="cd05819">
    <property type="entry name" value="NHL"/>
    <property type="match status" value="1"/>
</dbReference>
<protein>
    <recommendedName>
        <fullName evidence="4">Glycosyltransferase RgtA/B/C/D-like domain-containing protein</fullName>
    </recommendedName>
</protein>
<feature type="repeat" description="NHL" evidence="2">
    <location>
        <begin position="975"/>
        <end position="1005"/>
    </location>
</feature>
<dbReference type="InterPro" id="IPR011042">
    <property type="entry name" value="6-blade_b-propeller_TolB-like"/>
</dbReference>
<dbReference type="OrthoDB" id="134672at2"/>
<feature type="transmembrane region" description="Helical" evidence="3">
    <location>
        <begin position="230"/>
        <end position="250"/>
    </location>
</feature>
<evidence type="ECO:0000256" key="1">
    <source>
        <dbReference type="ARBA" id="ARBA00022737"/>
    </source>
</evidence>
<feature type="transmembrane region" description="Helical" evidence="3">
    <location>
        <begin position="684"/>
        <end position="701"/>
    </location>
</feature>
<evidence type="ECO:0000313" key="6">
    <source>
        <dbReference type="Proteomes" id="UP000195514"/>
    </source>
</evidence>
<feature type="transmembrane region" description="Helical" evidence="3">
    <location>
        <begin position="654"/>
        <end position="672"/>
    </location>
</feature>
<feature type="transmembrane region" description="Helical" evidence="3">
    <location>
        <begin position="554"/>
        <end position="572"/>
    </location>
</feature>
<feature type="repeat" description="NHL" evidence="2">
    <location>
        <begin position="919"/>
        <end position="949"/>
    </location>
</feature>
<name>A0A1Y6K6R5_9CHLR</name>
<feature type="transmembrane region" description="Helical" evidence="3">
    <location>
        <begin position="454"/>
        <end position="481"/>
    </location>
</feature>
<dbReference type="Gene3D" id="2.120.10.30">
    <property type="entry name" value="TolB, C-terminal domain"/>
    <property type="match status" value="3"/>
</dbReference>
<feature type="domain" description="Glycosyltransferase RgtA/B/C/D-like" evidence="4">
    <location>
        <begin position="114"/>
        <end position="267"/>
    </location>
</feature>
<dbReference type="AlphaFoldDB" id="A0A1Y6K6R5"/>
<proteinExistence type="predicted"/>
<organism evidence="5 6">
    <name type="scientific">Candidatus Brevifilum fermentans</name>
    <dbReference type="NCBI Taxonomy" id="1986204"/>
    <lineage>
        <taxon>Bacteria</taxon>
        <taxon>Bacillati</taxon>
        <taxon>Chloroflexota</taxon>
        <taxon>Anaerolineae</taxon>
        <taxon>Anaerolineales</taxon>
        <taxon>Anaerolineaceae</taxon>
        <taxon>Candidatus Brevifilum</taxon>
    </lineage>
</organism>
<evidence type="ECO:0000259" key="4">
    <source>
        <dbReference type="Pfam" id="PF13231"/>
    </source>
</evidence>
<dbReference type="PANTHER" id="PTHR41710:SF2">
    <property type="entry name" value="GLYCOSYL TRANSFERASE FAMILY 39_83 DOMAIN-CONTAINING PROTEIN"/>
    <property type="match status" value="1"/>
</dbReference>
<feature type="transmembrane region" description="Helical" evidence="3">
    <location>
        <begin position="382"/>
        <end position="402"/>
    </location>
</feature>
<evidence type="ECO:0000313" key="5">
    <source>
        <dbReference type="EMBL" id="SMX53740.1"/>
    </source>
</evidence>
<evidence type="ECO:0000256" key="2">
    <source>
        <dbReference type="PROSITE-ProRule" id="PRU00504"/>
    </source>
</evidence>
<dbReference type="PROSITE" id="PS51125">
    <property type="entry name" value="NHL"/>
    <property type="match status" value="4"/>
</dbReference>
<sequence length="1212" mass="136272">MIYGCGSLVRRRLIMYSSKNELKLDLHNLITINTEKRVMNQNKTLNSWLDRPVFSIWPQFTVYHLILGVILLITAVSRFAILGARVMSHDEVNHVVPAYTFYQGGGYRYDPVTHGPLQFHLITLSYTLFGANDFSARVPNALFGIGVVAFALFAFKKYLGRVGALISGFMFMISPFISYYSRYTRNEIYIVFWGMALLWGVLRYLESGQKRTLLFITVITALHFTDKATAYIFTAELLIFLALVFTVQLMTKPWQSKQTRTIFLAVVGITLMFGLALFAVGYNALTHGSATVPDDSVGISLGDLETSTRLIIGGLGLGLLVGLVSAAYFLIKGIGWHGVRDERSFDLLIMQGTIVLPLLAALPMDILGFNPLDYSMGGMTSSLYFLIPLALIALGIGIWWNWKVWAVNIAIFWSIFTIFYTSLFTQGLGLYMGLMGALGYWLAQQGVVRGTQPLYYYALIQIPIYEFLPAFGTLLAAVLGFRLLSRRLKPEQSTANNDPEEVSDVENTNLSEFTSSQSADDDAVKTQEENIGDFKLSLSRRIVDNEGEPRRTPVLALLLFWSVMSLITFSFAGERMPWLTSHITMPMILASGWSLGRLVESLNGLEFKRQRGWIVVLLGSLFLLALFRTISLAFSPLPPFQGRELAQLEDTANFLLALACVFASGAALWFFLRGWQVAQIGRLALILFVAVLSFVTARTAFRANFILYDTAKEFLVYAHSARDPKDVLEQVEEISFRLTGGKDIVVAYDNDMLYPYWWYFRDYPNKRWFSDNPTRDLRDAPIILAGSGNFGLIEPVVGDDYIRFDHTRLWWPSQAYFNLTFQRVWDALKDPNMRSALWEIWYNRNYEPYAKLTYTNTLTLENWQPSDSFRMYLRKDIASKLWEYGAAPMVIEPAIDPYEAATLNFEADRVIYADAQFSLDAPRDIAFAPDGSFYVADSRNHRILHFDAQGQYLNAFGAYAASDFGANQIAPEGFFNEPWGLAVGPDGSVYVADTWNHRIQKFSADGKFITMWGKFGAAETPYHFWGPRGVAVDRQGRVFITDTGNKRIVIFDSHGVNLAVFGGAGLGVGQFDEPVGVEVDDSGRLFVADTWNKRIQIMLPGSDPLVFPNHIAWDINGWYGESLDNKPFLTIDENSTVYVADPMLGRVLVFNQFGEFLYAWGGVGSGLDEIGIVGGLAADQLGNIWVSDARNNRLMRFPINEPSAQAPLQPQE</sequence>
<keyword evidence="6" id="KW-1185">Reference proteome</keyword>
<feature type="transmembrane region" description="Helical" evidence="3">
    <location>
        <begin position="62"/>
        <end position="81"/>
    </location>
</feature>
<dbReference type="InterPro" id="IPR019962">
    <property type="entry name" value="CHP03663"/>
</dbReference>
<feature type="transmembrane region" description="Helical" evidence="3">
    <location>
        <begin position="262"/>
        <end position="285"/>
    </location>
</feature>
<dbReference type="KEGG" id="abat:CFX1CAM_0675"/>
<evidence type="ECO:0000256" key="3">
    <source>
        <dbReference type="SAM" id="Phobius"/>
    </source>
</evidence>
<keyword evidence="3" id="KW-0812">Transmembrane</keyword>
<feature type="transmembrane region" description="Helical" evidence="3">
    <location>
        <begin position="138"/>
        <end position="155"/>
    </location>
</feature>
<feature type="transmembrane region" description="Helical" evidence="3">
    <location>
        <begin position="310"/>
        <end position="331"/>
    </location>
</feature>
<keyword evidence="3" id="KW-1133">Transmembrane helix</keyword>
<dbReference type="InterPro" id="IPR038731">
    <property type="entry name" value="RgtA/B/C-like"/>
</dbReference>
<feature type="repeat" description="NHL" evidence="2">
    <location>
        <begin position="1020"/>
        <end position="1054"/>
    </location>
</feature>
<dbReference type="NCBIfam" id="TIGR03663">
    <property type="entry name" value="flippase activity-associated protein Agl23"/>
    <property type="match status" value="1"/>
</dbReference>
<dbReference type="Proteomes" id="UP000195514">
    <property type="component" value="Chromosome I"/>
</dbReference>
<keyword evidence="1" id="KW-0677">Repeat</keyword>
<feature type="transmembrane region" description="Helical" evidence="3">
    <location>
        <begin position="343"/>
        <end position="362"/>
    </location>
</feature>
<reference evidence="6" key="1">
    <citation type="submission" date="2017-05" db="EMBL/GenBank/DDBJ databases">
        <authorList>
            <person name="Kirkegaard R."/>
            <person name="Mcilroy J S."/>
        </authorList>
    </citation>
    <scope>NUCLEOTIDE SEQUENCE [LARGE SCALE GENOMIC DNA]</scope>
</reference>
<feature type="transmembrane region" description="Helical" evidence="3">
    <location>
        <begin position="409"/>
        <end position="434"/>
    </location>
</feature>
<dbReference type="PANTHER" id="PTHR41710">
    <property type="entry name" value="GLYCOSYL TRANSFERASE, FAMILY 39"/>
    <property type="match status" value="1"/>
</dbReference>
<dbReference type="SUPFAM" id="SSF63829">
    <property type="entry name" value="Calcium-dependent phosphotriesterase"/>
    <property type="match status" value="1"/>
</dbReference>
<dbReference type="Pfam" id="PF13231">
    <property type="entry name" value="PMT_2"/>
    <property type="match status" value="1"/>
</dbReference>
<dbReference type="Pfam" id="PF01436">
    <property type="entry name" value="NHL"/>
    <property type="match status" value="4"/>
</dbReference>
<feature type="transmembrane region" description="Helical" evidence="3">
    <location>
        <begin position="188"/>
        <end position="205"/>
    </location>
</feature>
<dbReference type="EMBL" id="LT859958">
    <property type="protein sequence ID" value="SMX53740.1"/>
    <property type="molecule type" value="Genomic_DNA"/>
</dbReference>
<feature type="repeat" description="NHL" evidence="2">
    <location>
        <begin position="1058"/>
        <end position="1101"/>
    </location>
</feature>
<gene>
    <name evidence="5" type="ORF">CFX1CAM_0675</name>
</gene>